<dbReference type="PANTHER" id="PTHR32083">
    <property type="entry name" value="CILIA AND FLAGELLA-ASSOCIATED PROTEIN 58-RELATED"/>
    <property type="match status" value="1"/>
</dbReference>
<name>A0AA88YP13_PINIB</name>
<evidence type="ECO:0000313" key="3">
    <source>
        <dbReference type="Proteomes" id="UP001186944"/>
    </source>
</evidence>
<reference evidence="2" key="1">
    <citation type="submission" date="2019-08" db="EMBL/GenBank/DDBJ databases">
        <title>The improved chromosome-level genome for the pearl oyster Pinctada fucata martensii using PacBio sequencing and Hi-C.</title>
        <authorList>
            <person name="Zheng Z."/>
        </authorList>
    </citation>
    <scope>NUCLEOTIDE SEQUENCE</scope>
    <source>
        <strain evidence="2">ZZ-2019</strain>
        <tissue evidence="2">Adductor muscle</tissue>
    </source>
</reference>
<sequence>MLELEKELENPYDEKRVRYLEGKDPPPAELQNKIEDLEMRLSEKEEALLEKDLIFEQVNRIADRVKNKAEGGKEDTLELAKRVNDLQARIKDTTRKMMAMVSELSMNQANALKLQQGLKEKEAELEQCYIRMEKGEPPSDEIEHEWLRLLRDEDRRLKDREELRMAEEEEEQYKIAGGITTTAEPRPNCLHT</sequence>
<dbReference type="GO" id="GO:0005856">
    <property type="term" value="C:cytoskeleton"/>
    <property type="evidence" value="ECO:0007669"/>
    <property type="project" value="TreeGrafter"/>
</dbReference>
<dbReference type="EMBL" id="VSWD01000005">
    <property type="protein sequence ID" value="KAK3102624.1"/>
    <property type="molecule type" value="Genomic_DNA"/>
</dbReference>
<organism evidence="2 3">
    <name type="scientific">Pinctada imbricata</name>
    <name type="common">Atlantic pearl-oyster</name>
    <name type="synonym">Pinctada martensii</name>
    <dbReference type="NCBI Taxonomy" id="66713"/>
    <lineage>
        <taxon>Eukaryota</taxon>
        <taxon>Metazoa</taxon>
        <taxon>Spiralia</taxon>
        <taxon>Lophotrochozoa</taxon>
        <taxon>Mollusca</taxon>
        <taxon>Bivalvia</taxon>
        <taxon>Autobranchia</taxon>
        <taxon>Pteriomorphia</taxon>
        <taxon>Pterioida</taxon>
        <taxon>Pterioidea</taxon>
        <taxon>Pteriidae</taxon>
        <taxon>Pinctada</taxon>
    </lineage>
</organism>
<evidence type="ECO:0000256" key="1">
    <source>
        <dbReference type="ARBA" id="ARBA00023054"/>
    </source>
</evidence>
<dbReference type="Proteomes" id="UP001186944">
    <property type="component" value="Unassembled WGS sequence"/>
</dbReference>
<accession>A0AA88YP13</accession>
<comment type="caution">
    <text evidence="2">The sequence shown here is derived from an EMBL/GenBank/DDBJ whole genome shotgun (WGS) entry which is preliminary data.</text>
</comment>
<evidence type="ECO:0000313" key="2">
    <source>
        <dbReference type="EMBL" id="KAK3102624.1"/>
    </source>
</evidence>
<keyword evidence="1" id="KW-0175">Coiled coil</keyword>
<protein>
    <submittedName>
        <fullName evidence="2">Uncharacterized protein</fullName>
    </submittedName>
</protein>
<gene>
    <name evidence="2" type="ORF">FSP39_012745</name>
</gene>
<proteinExistence type="predicted"/>
<dbReference type="AlphaFoldDB" id="A0AA88YP13"/>
<dbReference type="PANTHER" id="PTHR32083:SF34">
    <property type="entry name" value="COILED-COIL DOMAIN-CONTAINING PROTEIN 146"/>
    <property type="match status" value="1"/>
</dbReference>
<keyword evidence="3" id="KW-1185">Reference proteome</keyword>